<sequence length="73" mass="8525">MVFSLILPFPTPFSFSLSLFRATYRTIIITHIRPLTYPILVLSSCFLFMEKHTSNKRYNAGDASREINRQINK</sequence>
<keyword evidence="1" id="KW-1133">Transmembrane helix</keyword>
<keyword evidence="1" id="KW-0812">Transmembrane</keyword>
<feature type="transmembrane region" description="Helical" evidence="1">
    <location>
        <begin position="31"/>
        <end position="49"/>
    </location>
</feature>
<proteinExistence type="predicted"/>
<dbReference type="RefSeq" id="XP_026627835.1">
    <property type="nucleotide sequence ID" value="XM_026768585.1"/>
</dbReference>
<gene>
    <name evidence="2" type="ORF">BDQ94DRAFT_15608</name>
</gene>
<organism evidence="2 3">
    <name type="scientific">Aspergillus welwitschiae</name>
    <dbReference type="NCBI Taxonomy" id="1341132"/>
    <lineage>
        <taxon>Eukaryota</taxon>
        <taxon>Fungi</taxon>
        <taxon>Dikarya</taxon>
        <taxon>Ascomycota</taxon>
        <taxon>Pezizomycotina</taxon>
        <taxon>Eurotiomycetes</taxon>
        <taxon>Eurotiomycetidae</taxon>
        <taxon>Eurotiales</taxon>
        <taxon>Aspergillaceae</taxon>
        <taxon>Aspergillus</taxon>
        <taxon>Aspergillus subgen. Circumdati</taxon>
    </lineage>
</organism>
<protein>
    <submittedName>
        <fullName evidence="2">Uncharacterized protein</fullName>
    </submittedName>
</protein>
<reference evidence="2 3" key="1">
    <citation type="submission" date="2018-07" db="EMBL/GenBank/DDBJ databases">
        <title>The genomes of Aspergillus section Nigri reveals drivers in fungal speciation.</title>
        <authorList>
            <consortium name="DOE Joint Genome Institute"/>
            <person name="Vesth T.C."/>
            <person name="Nybo J."/>
            <person name="Theobald S."/>
            <person name="Brandl J."/>
            <person name="Frisvad J.C."/>
            <person name="Nielsen K.F."/>
            <person name="Lyhne E.K."/>
            <person name="Kogle M.E."/>
            <person name="Kuo A."/>
            <person name="Riley R."/>
            <person name="Clum A."/>
            <person name="Nolan M."/>
            <person name="Lipzen A."/>
            <person name="Salamov A."/>
            <person name="Henrissat B."/>
            <person name="Wiebenga A."/>
            <person name="De vries R.P."/>
            <person name="Grigoriev I.V."/>
            <person name="Mortensen U.H."/>
            <person name="Andersen M.R."/>
            <person name="Baker S.E."/>
        </authorList>
    </citation>
    <scope>NUCLEOTIDE SEQUENCE [LARGE SCALE GENOMIC DNA]</scope>
    <source>
        <strain evidence="2 3">CBS 139.54b</strain>
    </source>
</reference>
<evidence type="ECO:0000313" key="2">
    <source>
        <dbReference type="EMBL" id="RDH34813.1"/>
    </source>
</evidence>
<dbReference type="Proteomes" id="UP000253729">
    <property type="component" value="Unassembled WGS sequence"/>
</dbReference>
<evidence type="ECO:0000313" key="3">
    <source>
        <dbReference type="Proteomes" id="UP000253729"/>
    </source>
</evidence>
<keyword evidence="1" id="KW-0472">Membrane</keyword>
<dbReference type="AlphaFoldDB" id="A0A3F3Q6M2"/>
<accession>A0A3F3Q6M2</accession>
<keyword evidence="3" id="KW-1185">Reference proteome</keyword>
<dbReference type="EMBL" id="KZ852042">
    <property type="protein sequence ID" value="RDH34813.1"/>
    <property type="molecule type" value="Genomic_DNA"/>
</dbReference>
<name>A0A3F3Q6M2_9EURO</name>
<evidence type="ECO:0000256" key="1">
    <source>
        <dbReference type="SAM" id="Phobius"/>
    </source>
</evidence>
<dbReference type="GeneID" id="38136941"/>